<evidence type="ECO:0000259" key="6">
    <source>
        <dbReference type="Pfam" id="PF00884"/>
    </source>
</evidence>
<dbReference type="EMBL" id="FOJG01000002">
    <property type="protein sequence ID" value="SEW55201.1"/>
    <property type="molecule type" value="Genomic_DNA"/>
</dbReference>
<dbReference type="RefSeq" id="WP_089902885.1">
    <property type="nucleotide sequence ID" value="NZ_FOJG01000002.1"/>
</dbReference>
<protein>
    <submittedName>
        <fullName evidence="7">Arylsulfatase</fullName>
    </submittedName>
</protein>
<evidence type="ECO:0000313" key="7">
    <source>
        <dbReference type="EMBL" id="SEW55201.1"/>
    </source>
</evidence>
<dbReference type="Proteomes" id="UP000199310">
    <property type="component" value="Unassembled WGS sequence"/>
</dbReference>
<dbReference type="PROSITE" id="PS00149">
    <property type="entry name" value="SULFATASE_2"/>
    <property type="match status" value="1"/>
</dbReference>
<evidence type="ECO:0000256" key="2">
    <source>
        <dbReference type="ARBA" id="ARBA00022723"/>
    </source>
</evidence>
<reference evidence="8" key="1">
    <citation type="submission" date="2016-10" db="EMBL/GenBank/DDBJ databases">
        <authorList>
            <person name="Varghese N."/>
            <person name="Submissions S."/>
        </authorList>
    </citation>
    <scope>NUCLEOTIDE SEQUENCE [LARGE SCALE GENOMIC DNA]</scope>
    <source>
        <strain evidence="8">DSM 3695</strain>
    </source>
</reference>
<gene>
    <name evidence="7" type="ORF">SAMN04488122_6326</name>
</gene>
<keyword evidence="2" id="KW-0479">Metal-binding</keyword>
<dbReference type="CDD" id="cd16025">
    <property type="entry name" value="PAS_like"/>
    <property type="match status" value="1"/>
</dbReference>
<dbReference type="PANTHER" id="PTHR42693">
    <property type="entry name" value="ARYLSULFATASE FAMILY MEMBER"/>
    <property type="match status" value="1"/>
</dbReference>
<dbReference type="PROSITE" id="PS00523">
    <property type="entry name" value="SULFATASE_1"/>
    <property type="match status" value="1"/>
</dbReference>
<dbReference type="Gene3D" id="3.30.1120.10">
    <property type="match status" value="1"/>
</dbReference>
<keyword evidence="3" id="KW-0378">Hydrolase</keyword>
<dbReference type="InterPro" id="IPR024607">
    <property type="entry name" value="Sulfatase_CS"/>
</dbReference>
<dbReference type="PANTHER" id="PTHR42693:SF43">
    <property type="entry name" value="BLL2667 PROTEIN"/>
    <property type="match status" value="1"/>
</dbReference>
<dbReference type="OrthoDB" id="9803751at2"/>
<feature type="domain" description="Sulfatase N-terminal" evidence="6">
    <location>
        <begin position="58"/>
        <end position="474"/>
    </location>
</feature>
<feature type="chain" id="PRO_5011692540" evidence="5">
    <location>
        <begin position="24"/>
        <end position="776"/>
    </location>
</feature>
<feature type="signal peptide" evidence="5">
    <location>
        <begin position="1"/>
        <end position="23"/>
    </location>
</feature>
<accession>A0A1I0SCT8</accession>
<name>A0A1I0SCT8_9BACT</name>
<keyword evidence="5" id="KW-0732">Signal</keyword>
<keyword evidence="8" id="KW-1185">Reference proteome</keyword>
<dbReference type="GO" id="GO:0016787">
    <property type="term" value="F:hydrolase activity"/>
    <property type="evidence" value="ECO:0007669"/>
    <property type="project" value="UniProtKB-KW"/>
</dbReference>
<dbReference type="Gene3D" id="3.40.720.10">
    <property type="entry name" value="Alkaline Phosphatase, subunit A"/>
    <property type="match status" value="1"/>
</dbReference>
<sequence>MKLSYVSRPSIILMLSIASGAYAQYSPQHSSGGKIGTTLSQTVVTPAPFNPVAPAGAPNIIYIMLDDVGWGASSAFGGLVQTPVFDSLANNGLRYTNFHTTAICSPTRASLLTGRNHHSVNVPTVIDAAVNIPGHNGYMPFEKGTIAEILREDGYNTYAVGKWHVTPSPDLTPAGPFNRWPTGRGFDSFFGFMAGETDQYTPALWENTVKVEPDLQGKHLTTVLVDKAISYIAGQHSAAPDKPFFLYFTPGATHGPHQVDKKWIDQYKGKFDAGWDVYREQVLARQKALGLVPSDVTLPPRNPGVKPWASLSATEQKVFARFFEVYAGFLSHTDYDVGRLVNYLRDTKQLDNTLIVLIIGDNGASKEGGLSGHVHGINEYIDGSLFAENYDSRIKEIDSLYDKIGSPESGPNYPVGWAQAANTPFRYLKQDANSEGGTRNPLVLFYPKLIKKGGIRTQYSHVNSVTPTVLDIAGLKIPKVINGYPQDSLEGVSLAYTISNATVPGRHHVQYYEIAGSRSVYKDGWKAAVSHKRGTPFTTDTWELYNLNVDFNEQHDLAASNPAKLKELQQLFDTEAWKYKVYPLLGDTTRLTPAILTRGPLDSRATAVLYPGITQVPTRSAPFLSEQSFIIKADVELTDAKNEGVLLSVGGRFSGFTFFVQDGKLKAVHNNNGKFTDLTSTKALPSGNVVLRYELKYAPAQRLTDPAGTEALYINDEKVAERAITKADATISPYDEGLDVGRDQGSAVSPLYRSPYNFTGKLHQVEIIHPSQNPSL</sequence>
<dbReference type="STRING" id="29529.SAMN04488122_6326"/>
<evidence type="ECO:0000256" key="5">
    <source>
        <dbReference type="SAM" id="SignalP"/>
    </source>
</evidence>
<keyword evidence="4" id="KW-0106">Calcium</keyword>
<evidence type="ECO:0000313" key="8">
    <source>
        <dbReference type="Proteomes" id="UP000199310"/>
    </source>
</evidence>
<comment type="similarity">
    <text evidence="1">Belongs to the sulfatase family.</text>
</comment>
<evidence type="ECO:0000256" key="1">
    <source>
        <dbReference type="ARBA" id="ARBA00008779"/>
    </source>
</evidence>
<dbReference type="AlphaFoldDB" id="A0A1I0SCT8"/>
<dbReference type="GO" id="GO:0046872">
    <property type="term" value="F:metal ion binding"/>
    <property type="evidence" value="ECO:0007669"/>
    <property type="project" value="UniProtKB-KW"/>
</dbReference>
<evidence type="ECO:0000256" key="3">
    <source>
        <dbReference type="ARBA" id="ARBA00022801"/>
    </source>
</evidence>
<dbReference type="Pfam" id="PF00884">
    <property type="entry name" value="Sulfatase"/>
    <property type="match status" value="1"/>
</dbReference>
<proteinExistence type="inferred from homology"/>
<dbReference type="InterPro" id="IPR050738">
    <property type="entry name" value="Sulfatase"/>
</dbReference>
<evidence type="ECO:0000256" key="4">
    <source>
        <dbReference type="ARBA" id="ARBA00022837"/>
    </source>
</evidence>
<organism evidence="7 8">
    <name type="scientific">Chitinophaga arvensicola</name>
    <dbReference type="NCBI Taxonomy" id="29529"/>
    <lineage>
        <taxon>Bacteria</taxon>
        <taxon>Pseudomonadati</taxon>
        <taxon>Bacteroidota</taxon>
        <taxon>Chitinophagia</taxon>
        <taxon>Chitinophagales</taxon>
        <taxon>Chitinophagaceae</taxon>
        <taxon>Chitinophaga</taxon>
    </lineage>
</organism>
<dbReference type="InterPro" id="IPR017850">
    <property type="entry name" value="Alkaline_phosphatase_core_sf"/>
</dbReference>
<dbReference type="InterPro" id="IPR000917">
    <property type="entry name" value="Sulfatase_N"/>
</dbReference>
<dbReference type="SUPFAM" id="SSF53649">
    <property type="entry name" value="Alkaline phosphatase-like"/>
    <property type="match status" value="1"/>
</dbReference>